<evidence type="ECO:0000313" key="2">
    <source>
        <dbReference type="Proteomes" id="UP001147653"/>
    </source>
</evidence>
<accession>A0A9X3NDM5</accession>
<dbReference type="AlphaFoldDB" id="A0A9X3NDM5"/>
<name>A0A9X3NDM5_9ACTN</name>
<proteinExistence type="predicted"/>
<dbReference type="RefSeq" id="WP_270028543.1">
    <property type="nucleotide sequence ID" value="NZ_JAPDDP010000068.1"/>
</dbReference>
<gene>
    <name evidence="1" type="ORF">OJ997_27705</name>
</gene>
<dbReference type="Proteomes" id="UP001147653">
    <property type="component" value="Unassembled WGS sequence"/>
</dbReference>
<organism evidence="1 2">
    <name type="scientific">Solirubrobacter phytolaccae</name>
    <dbReference type="NCBI Taxonomy" id="1404360"/>
    <lineage>
        <taxon>Bacteria</taxon>
        <taxon>Bacillati</taxon>
        <taxon>Actinomycetota</taxon>
        <taxon>Thermoleophilia</taxon>
        <taxon>Solirubrobacterales</taxon>
        <taxon>Solirubrobacteraceae</taxon>
        <taxon>Solirubrobacter</taxon>
    </lineage>
</organism>
<evidence type="ECO:0000313" key="1">
    <source>
        <dbReference type="EMBL" id="MDA0184126.1"/>
    </source>
</evidence>
<protein>
    <submittedName>
        <fullName evidence="1">Uncharacterized protein</fullName>
    </submittedName>
</protein>
<dbReference type="EMBL" id="JAPDDP010000068">
    <property type="protein sequence ID" value="MDA0184126.1"/>
    <property type="molecule type" value="Genomic_DNA"/>
</dbReference>
<sequence>MLAEHATCADVAGSVESCEQLAGGPVEAYADVLARHGNYGDLAATHSSYADLLEEEGTG</sequence>
<reference evidence="1" key="1">
    <citation type="submission" date="2022-10" db="EMBL/GenBank/DDBJ databases">
        <title>The WGS of Solirubrobacter phytolaccae KCTC 29190.</title>
        <authorList>
            <person name="Jiang Z."/>
        </authorList>
    </citation>
    <scope>NUCLEOTIDE SEQUENCE</scope>
    <source>
        <strain evidence="1">KCTC 29190</strain>
    </source>
</reference>
<comment type="caution">
    <text evidence="1">The sequence shown here is derived from an EMBL/GenBank/DDBJ whole genome shotgun (WGS) entry which is preliminary data.</text>
</comment>
<keyword evidence="2" id="KW-1185">Reference proteome</keyword>